<comment type="caution">
    <text evidence="2">The sequence shown here is derived from an EMBL/GenBank/DDBJ whole genome shotgun (WGS) entry which is preliminary data.</text>
</comment>
<dbReference type="AlphaFoldDB" id="A0A3N4V1T0"/>
<dbReference type="EMBL" id="RKQN01000003">
    <property type="protein sequence ID" value="RPE76886.1"/>
    <property type="molecule type" value="Genomic_DNA"/>
</dbReference>
<protein>
    <submittedName>
        <fullName evidence="2">Helix-turn-helix protein</fullName>
    </submittedName>
</protein>
<evidence type="ECO:0000313" key="2">
    <source>
        <dbReference type="EMBL" id="RPE76886.1"/>
    </source>
</evidence>
<dbReference type="CDD" id="cd00093">
    <property type="entry name" value="HTH_XRE"/>
    <property type="match status" value="1"/>
</dbReference>
<dbReference type="InterPro" id="IPR001387">
    <property type="entry name" value="Cro/C1-type_HTH"/>
</dbReference>
<feature type="domain" description="HTH cro/C1-type" evidence="1">
    <location>
        <begin position="11"/>
        <end position="69"/>
    </location>
</feature>
<dbReference type="PROSITE" id="PS50943">
    <property type="entry name" value="HTH_CROC1"/>
    <property type="match status" value="1"/>
</dbReference>
<dbReference type="SMART" id="SM00530">
    <property type="entry name" value="HTH_XRE"/>
    <property type="match status" value="1"/>
</dbReference>
<dbReference type="InterPro" id="IPR010982">
    <property type="entry name" value="Lambda_DNA-bd_dom_sf"/>
</dbReference>
<dbReference type="GO" id="GO:0003677">
    <property type="term" value="F:DNA binding"/>
    <property type="evidence" value="ECO:0007669"/>
    <property type="project" value="InterPro"/>
</dbReference>
<name>A0A3N4V1T0_9GAMM</name>
<dbReference type="SUPFAM" id="SSF47413">
    <property type="entry name" value="lambda repressor-like DNA-binding domains"/>
    <property type="match status" value="1"/>
</dbReference>
<gene>
    <name evidence="2" type="ORF">EDC50_2137</name>
</gene>
<sequence length="106" mass="12028">MQPSTTFSKRLRQARERAGLTQTELGLRVGMDPSAASPRMNQYEKGIHEPPHAMVKRLAEELGVPAAFLFVDDDRLADLLLLWTELGDEGHEKLLRYAKRQVKAQE</sequence>
<keyword evidence="3" id="KW-1185">Reference proteome</keyword>
<dbReference type="Proteomes" id="UP000269708">
    <property type="component" value="Unassembled WGS sequence"/>
</dbReference>
<reference evidence="2 3" key="1">
    <citation type="submission" date="2018-11" db="EMBL/GenBank/DDBJ databases">
        <title>Genomic Encyclopedia of Type Strains, Phase IV (KMG-IV): sequencing the most valuable type-strain genomes for metagenomic binning, comparative biology and taxonomic classification.</title>
        <authorList>
            <person name="Goeker M."/>
        </authorList>
    </citation>
    <scope>NUCLEOTIDE SEQUENCE [LARGE SCALE GENOMIC DNA]</scope>
    <source>
        <strain evidence="2 3">DSM 25623</strain>
    </source>
</reference>
<dbReference type="Gene3D" id="1.10.260.40">
    <property type="entry name" value="lambda repressor-like DNA-binding domains"/>
    <property type="match status" value="1"/>
</dbReference>
<accession>A0A3N4V1T0</accession>
<evidence type="ECO:0000313" key="3">
    <source>
        <dbReference type="Proteomes" id="UP000269708"/>
    </source>
</evidence>
<evidence type="ECO:0000259" key="1">
    <source>
        <dbReference type="PROSITE" id="PS50943"/>
    </source>
</evidence>
<dbReference type="Pfam" id="PF13560">
    <property type="entry name" value="HTH_31"/>
    <property type="match status" value="1"/>
</dbReference>
<proteinExistence type="predicted"/>
<organism evidence="2 3">
    <name type="scientific">Vulcaniibacterium tengchongense</name>
    <dbReference type="NCBI Taxonomy" id="1273429"/>
    <lineage>
        <taxon>Bacteria</taxon>
        <taxon>Pseudomonadati</taxon>
        <taxon>Pseudomonadota</taxon>
        <taxon>Gammaproteobacteria</taxon>
        <taxon>Lysobacterales</taxon>
        <taxon>Lysobacteraceae</taxon>
        <taxon>Vulcaniibacterium</taxon>
    </lineage>
</organism>